<protein>
    <recommendedName>
        <fullName evidence="3">S-protein homolog</fullName>
    </recommendedName>
</protein>
<name>A0A9J5XMV2_SOLCO</name>
<dbReference type="AlphaFoldDB" id="A0A9J5XMV2"/>
<proteinExistence type="predicted"/>
<evidence type="ECO:0000313" key="2">
    <source>
        <dbReference type="Proteomes" id="UP000824120"/>
    </source>
</evidence>
<organism evidence="1 2">
    <name type="scientific">Solanum commersonii</name>
    <name type="common">Commerson's wild potato</name>
    <name type="synonym">Commerson's nightshade</name>
    <dbReference type="NCBI Taxonomy" id="4109"/>
    <lineage>
        <taxon>Eukaryota</taxon>
        <taxon>Viridiplantae</taxon>
        <taxon>Streptophyta</taxon>
        <taxon>Embryophyta</taxon>
        <taxon>Tracheophyta</taxon>
        <taxon>Spermatophyta</taxon>
        <taxon>Magnoliopsida</taxon>
        <taxon>eudicotyledons</taxon>
        <taxon>Gunneridae</taxon>
        <taxon>Pentapetalae</taxon>
        <taxon>asterids</taxon>
        <taxon>lamiids</taxon>
        <taxon>Solanales</taxon>
        <taxon>Solanaceae</taxon>
        <taxon>Solanoideae</taxon>
        <taxon>Solaneae</taxon>
        <taxon>Solanum</taxon>
    </lineage>
</organism>
<accession>A0A9J5XMV2</accession>
<comment type="caution">
    <text evidence="1">The sequence shown here is derived from an EMBL/GenBank/DDBJ whole genome shotgun (WGS) entry which is preliminary data.</text>
</comment>
<evidence type="ECO:0000313" key="1">
    <source>
        <dbReference type="EMBL" id="KAG5588392.1"/>
    </source>
</evidence>
<gene>
    <name evidence="1" type="ORF">H5410_048826</name>
</gene>
<sequence length="100" mass="11796">MPSNIQSYNCKNYWLPSYEVHVLNNLPLDSTDSLVTMSWGTIFLRWEMISDRDSPDYCVHDGVYFVPKGTRNCIWDVKYDGIYLGYFDGDKVYSQKYAVW</sequence>
<dbReference type="EMBL" id="JACXVP010000009">
    <property type="protein sequence ID" value="KAG5588392.1"/>
    <property type="molecule type" value="Genomic_DNA"/>
</dbReference>
<reference evidence="1 2" key="1">
    <citation type="submission" date="2020-09" db="EMBL/GenBank/DDBJ databases">
        <title>De no assembly of potato wild relative species, Solanum commersonii.</title>
        <authorList>
            <person name="Cho K."/>
        </authorList>
    </citation>
    <scope>NUCLEOTIDE SEQUENCE [LARGE SCALE GENOMIC DNA]</scope>
    <source>
        <strain evidence="1">LZ3.2</strain>
        <tissue evidence="1">Leaf</tissue>
    </source>
</reference>
<keyword evidence="2" id="KW-1185">Reference proteome</keyword>
<evidence type="ECO:0008006" key="3">
    <source>
        <dbReference type="Google" id="ProtNLM"/>
    </source>
</evidence>
<dbReference type="Proteomes" id="UP000824120">
    <property type="component" value="Chromosome 9"/>
</dbReference>